<dbReference type="Proteomes" id="UP000324705">
    <property type="component" value="Chromosome 2A"/>
</dbReference>
<dbReference type="CDD" id="cd06222">
    <property type="entry name" value="RNase_H_like"/>
    <property type="match status" value="1"/>
</dbReference>
<evidence type="ECO:0000313" key="4">
    <source>
        <dbReference type="Proteomes" id="UP000324705"/>
    </source>
</evidence>
<dbReference type="Pfam" id="PF13966">
    <property type="entry name" value="zf-RVT"/>
    <property type="match status" value="1"/>
</dbReference>
<dbReference type="GO" id="GO:0003676">
    <property type="term" value="F:nucleic acid binding"/>
    <property type="evidence" value="ECO:0007669"/>
    <property type="project" value="InterPro"/>
</dbReference>
<reference evidence="3 4" key="1">
    <citation type="submission" date="2017-09" db="EMBL/GenBank/DDBJ databases">
        <authorList>
            <consortium name="International Durum Wheat Genome Sequencing Consortium (IDWGSC)"/>
            <person name="Milanesi L."/>
        </authorList>
    </citation>
    <scope>NUCLEOTIDE SEQUENCE [LARGE SCALE GENOMIC DNA]</scope>
    <source>
        <strain evidence="4">cv. Svevo</strain>
    </source>
</reference>
<dbReference type="InterPro" id="IPR036397">
    <property type="entry name" value="RNaseH_sf"/>
</dbReference>
<protein>
    <recommendedName>
        <fullName evidence="5">Reverse transcriptase zinc-binding domain-containing protein</fullName>
    </recommendedName>
</protein>
<organism evidence="3 4">
    <name type="scientific">Triticum turgidum subsp. durum</name>
    <name type="common">Durum wheat</name>
    <name type="synonym">Triticum durum</name>
    <dbReference type="NCBI Taxonomy" id="4567"/>
    <lineage>
        <taxon>Eukaryota</taxon>
        <taxon>Viridiplantae</taxon>
        <taxon>Streptophyta</taxon>
        <taxon>Embryophyta</taxon>
        <taxon>Tracheophyta</taxon>
        <taxon>Spermatophyta</taxon>
        <taxon>Magnoliopsida</taxon>
        <taxon>Liliopsida</taxon>
        <taxon>Poales</taxon>
        <taxon>Poaceae</taxon>
        <taxon>BOP clade</taxon>
        <taxon>Pooideae</taxon>
        <taxon>Triticodae</taxon>
        <taxon>Triticeae</taxon>
        <taxon>Triticinae</taxon>
        <taxon>Triticum</taxon>
    </lineage>
</organism>
<dbReference type="InterPro" id="IPR044730">
    <property type="entry name" value="RNase_H-like_dom_plant"/>
</dbReference>
<evidence type="ECO:0000313" key="3">
    <source>
        <dbReference type="EMBL" id="VAH24752.1"/>
    </source>
</evidence>
<dbReference type="InterPro" id="IPR002156">
    <property type="entry name" value="RNaseH_domain"/>
</dbReference>
<sequence>MDDTLCWIHTPNAECTTKSAYKALMQEAQPRLQSQSHTISDSEISILNQVWKSKNLAPRVKTFAWRILRRALASGLRGSRYSTHIKKECCRCGETETDLHLFFTCNFTRAIWFLFGLKSDEFNHNLYPSDVIQRILSSHHADLDLDTSFTLLWNIWKARNDLLFNKKKWSIMQVIYATNAMLNAELMEEKAAAHINPANNNISPFHVQNIQFQNAGLLAYSDAAYNPEIAKEEAGLGVFLRNVSNNHTVFVQAAAKNVCSILQAEAIGLSLSAEVVKALGWNTAIFLSDCRNLVQVAKARNLLESPGDWRIRPMLAEFLNHTSFLSLCEVRSIPRNGNVIAHSLAKKAFMQRAVSSSSILCSKSSGCKAQQALNSISFPFGKLISVHCLGCK</sequence>
<dbReference type="Gramene" id="TRITD2Av1G006860.1">
    <property type="protein sequence ID" value="TRITD2Av1G006860.1"/>
    <property type="gene ID" value="TRITD2Av1G006860"/>
</dbReference>
<dbReference type="InterPro" id="IPR012337">
    <property type="entry name" value="RNaseH-like_sf"/>
</dbReference>
<proteinExistence type="predicted"/>
<dbReference type="PANTHER" id="PTHR34146">
    <property type="entry name" value="POLYNUCLEOTIDYL TRANSFERASE, RIBONUCLEASE H-LIKE SUPERFAMILY PROTEIN-RELATED"/>
    <property type="match status" value="1"/>
</dbReference>
<dbReference type="EMBL" id="LT934113">
    <property type="protein sequence ID" value="VAH24752.1"/>
    <property type="molecule type" value="Genomic_DNA"/>
</dbReference>
<feature type="domain" description="Reverse transcriptase zinc-binding" evidence="2">
    <location>
        <begin position="17"/>
        <end position="112"/>
    </location>
</feature>
<evidence type="ECO:0000259" key="2">
    <source>
        <dbReference type="Pfam" id="PF13966"/>
    </source>
</evidence>
<dbReference type="AlphaFoldDB" id="A0A9R1NGZ8"/>
<evidence type="ECO:0000259" key="1">
    <source>
        <dbReference type="Pfam" id="PF13456"/>
    </source>
</evidence>
<dbReference type="OMA" id="WFIRSDV"/>
<dbReference type="InterPro" id="IPR026960">
    <property type="entry name" value="RVT-Znf"/>
</dbReference>
<dbReference type="Gene3D" id="3.30.420.10">
    <property type="entry name" value="Ribonuclease H-like superfamily/Ribonuclease H"/>
    <property type="match status" value="1"/>
</dbReference>
<dbReference type="SUPFAM" id="SSF53098">
    <property type="entry name" value="Ribonuclease H-like"/>
    <property type="match status" value="1"/>
</dbReference>
<accession>A0A9R1NGZ8</accession>
<name>A0A9R1NGZ8_TRITD</name>
<dbReference type="PANTHER" id="PTHR34146:SF3">
    <property type="entry name" value="POLYNUCLEOTIDYL TRANSFERASE, RIBONUCLEASE H-LIKE SUPERFAMILY PROTEIN"/>
    <property type="match status" value="1"/>
</dbReference>
<keyword evidence="4" id="KW-1185">Reference proteome</keyword>
<gene>
    <name evidence="3" type="ORF">TRITD_2Av1G006860</name>
</gene>
<dbReference type="GO" id="GO:0004523">
    <property type="term" value="F:RNA-DNA hybrid ribonuclease activity"/>
    <property type="evidence" value="ECO:0007669"/>
    <property type="project" value="InterPro"/>
</dbReference>
<dbReference type="Pfam" id="PF13456">
    <property type="entry name" value="RVT_3"/>
    <property type="match status" value="1"/>
</dbReference>
<feature type="domain" description="RNase H type-1" evidence="1">
    <location>
        <begin position="231"/>
        <end position="348"/>
    </location>
</feature>
<evidence type="ECO:0008006" key="5">
    <source>
        <dbReference type="Google" id="ProtNLM"/>
    </source>
</evidence>